<keyword evidence="3" id="KW-1185">Reference proteome</keyword>
<sequence>MPIFEYRCHKCEHVFEEIASFENKPPCPACGSSNTEKLLSPTSSLTGRETPAFPDGAGHGCCGSTPGKNGCVPGTCCGKNQ</sequence>
<feature type="domain" description="Putative regulatory protein FmdB zinc ribbon" evidence="1">
    <location>
        <begin position="1"/>
        <end position="40"/>
    </location>
</feature>
<comment type="caution">
    <text evidence="2">The sequence shown here is derived from an EMBL/GenBank/DDBJ whole genome shotgun (WGS) entry which is preliminary data.</text>
</comment>
<dbReference type="Pfam" id="PF09723">
    <property type="entry name" value="Zn_ribbon_8"/>
    <property type="match status" value="1"/>
</dbReference>
<evidence type="ECO:0000313" key="3">
    <source>
        <dbReference type="Proteomes" id="UP000438699"/>
    </source>
</evidence>
<protein>
    <submittedName>
        <fullName evidence="2">Zinc ribbon domain-containing protein</fullName>
    </submittedName>
</protein>
<evidence type="ECO:0000313" key="2">
    <source>
        <dbReference type="EMBL" id="KAB1443686.1"/>
    </source>
</evidence>
<dbReference type="NCBIfam" id="TIGR02605">
    <property type="entry name" value="CxxC_CxxC_SSSS"/>
    <property type="match status" value="1"/>
</dbReference>
<accession>A0A6N6N6M8</accession>
<dbReference type="RefSeq" id="WP_151150059.1">
    <property type="nucleotide sequence ID" value="NZ_WAIE01000001.1"/>
</dbReference>
<dbReference type="SMART" id="SM00834">
    <property type="entry name" value="CxxC_CXXC_SSSS"/>
    <property type="match status" value="1"/>
</dbReference>
<reference evidence="2 3" key="1">
    <citation type="journal article" date="2017" name="Int. J. Syst. Evol. Microbiol.">
        <title>Desulfovibrio senegalensis sp. nov., a mesophilic sulfate reducer isolated from marine sediment.</title>
        <authorList>
            <person name="Thioye A."/>
            <person name="Gam Z.B.A."/>
            <person name="Mbengue M."/>
            <person name="Cayol J.L."/>
            <person name="Joseph-Bartoli M."/>
            <person name="Toure-Kane C."/>
            <person name="Labat M."/>
        </authorList>
    </citation>
    <scope>NUCLEOTIDE SEQUENCE [LARGE SCALE GENOMIC DNA]</scope>
    <source>
        <strain evidence="2 3">DSM 101509</strain>
    </source>
</reference>
<dbReference type="EMBL" id="WAIE01000001">
    <property type="protein sequence ID" value="KAB1443686.1"/>
    <property type="molecule type" value="Genomic_DNA"/>
</dbReference>
<dbReference type="InterPro" id="IPR013429">
    <property type="entry name" value="Regulatory_FmdB_Zinc_ribbon"/>
</dbReference>
<evidence type="ECO:0000259" key="1">
    <source>
        <dbReference type="SMART" id="SM00834"/>
    </source>
</evidence>
<organism evidence="2 3">
    <name type="scientific">Pseudodesulfovibrio senegalensis</name>
    <dbReference type="NCBI Taxonomy" id="1721087"/>
    <lineage>
        <taxon>Bacteria</taxon>
        <taxon>Pseudomonadati</taxon>
        <taxon>Thermodesulfobacteriota</taxon>
        <taxon>Desulfovibrionia</taxon>
        <taxon>Desulfovibrionales</taxon>
        <taxon>Desulfovibrionaceae</taxon>
    </lineage>
</organism>
<dbReference type="Proteomes" id="UP000438699">
    <property type="component" value="Unassembled WGS sequence"/>
</dbReference>
<dbReference type="OrthoDB" id="9813321at2"/>
<gene>
    <name evidence="2" type="ORF">F8A88_05470</name>
</gene>
<proteinExistence type="predicted"/>
<name>A0A6N6N6M8_9BACT</name>
<dbReference type="AlphaFoldDB" id="A0A6N6N6M8"/>